<evidence type="ECO:0000313" key="2">
    <source>
        <dbReference type="Proteomes" id="UP001529491"/>
    </source>
</evidence>
<dbReference type="InterPro" id="IPR032720">
    <property type="entry name" value="Cys_rich_CWC"/>
</dbReference>
<proteinExistence type="predicted"/>
<dbReference type="Proteomes" id="UP001529491">
    <property type="component" value="Chromosome"/>
</dbReference>
<reference evidence="1 2" key="1">
    <citation type="submission" date="2023-10" db="EMBL/GenBank/DDBJ databases">
        <title>Complete genome sequence of Shewanella sp. DAU334.</title>
        <authorList>
            <person name="Lee Y.-S."/>
            <person name="Jeong H.-R."/>
            <person name="Hwang E.-J."/>
            <person name="Choi Y.-L."/>
            <person name="Kim G.-D."/>
        </authorList>
    </citation>
    <scope>NUCLEOTIDE SEQUENCE [LARGE SCALE GENOMIC DNA]</scope>
    <source>
        <strain evidence="1 2">DAU334</strain>
    </source>
</reference>
<dbReference type="RefSeq" id="WP_310469829.1">
    <property type="nucleotide sequence ID" value="NZ_CP136522.1"/>
</dbReference>
<evidence type="ECO:0000313" key="1">
    <source>
        <dbReference type="EMBL" id="WOT05566.1"/>
    </source>
</evidence>
<dbReference type="EMBL" id="CP136522">
    <property type="protein sequence ID" value="WOT05566.1"/>
    <property type="molecule type" value="Genomic_DNA"/>
</dbReference>
<accession>A0ABZ0JZH5</accession>
<organism evidence="1 2">
    <name type="scientific">Shewanella youngdeokensis</name>
    <dbReference type="NCBI Taxonomy" id="2999068"/>
    <lineage>
        <taxon>Bacteria</taxon>
        <taxon>Pseudomonadati</taxon>
        <taxon>Pseudomonadota</taxon>
        <taxon>Gammaproteobacteria</taxon>
        <taxon>Alteromonadales</taxon>
        <taxon>Shewanellaceae</taxon>
        <taxon>Shewanella</taxon>
    </lineage>
</organism>
<dbReference type="Pfam" id="PF14375">
    <property type="entry name" value="Cys_rich_CWC"/>
    <property type="match status" value="1"/>
</dbReference>
<name>A0ABZ0JZH5_9GAMM</name>
<gene>
    <name evidence="1" type="ORF">RGE70_01685</name>
</gene>
<keyword evidence="2" id="KW-1185">Reference proteome</keyword>
<protein>
    <submittedName>
        <fullName evidence="1">Cysteine-rich CWC family protein</fullName>
    </submittedName>
</protein>
<sequence length="81" mass="8739">MKSDASVCPRCQLQNGCSVLQGQSIEQCWCRTQAFPSKTILDSGKAAAGSTALLNSKACLCQACIQQLKQLEDSQLFIQVD</sequence>